<dbReference type="Pfam" id="PF25917">
    <property type="entry name" value="BSH_RND"/>
    <property type="match status" value="1"/>
</dbReference>
<dbReference type="Gene3D" id="2.40.420.20">
    <property type="match status" value="1"/>
</dbReference>
<organism evidence="8 9">
    <name type="scientific">Gluconobacter wancherniae NBRC 103581</name>
    <dbReference type="NCBI Taxonomy" id="656744"/>
    <lineage>
        <taxon>Bacteria</taxon>
        <taxon>Pseudomonadati</taxon>
        <taxon>Pseudomonadota</taxon>
        <taxon>Alphaproteobacteria</taxon>
        <taxon>Acetobacterales</taxon>
        <taxon>Acetobacteraceae</taxon>
        <taxon>Gluconobacter</taxon>
    </lineage>
</organism>
<gene>
    <name evidence="8" type="primary">mexA</name>
    <name evidence="8" type="ORF">GWA01_24180</name>
</gene>
<comment type="similarity">
    <text evidence="2">Belongs to the membrane fusion protein (MFP) (TC 8.A.1) family.</text>
</comment>
<dbReference type="InterPro" id="IPR058627">
    <property type="entry name" value="MdtA-like_C"/>
</dbReference>
<evidence type="ECO:0000259" key="7">
    <source>
        <dbReference type="Pfam" id="PF25967"/>
    </source>
</evidence>
<proteinExistence type="inferred from homology"/>
<dbReference type="InterPro" id="IPR006143">
    <property type="entry name" value="RND_pump_MFP"/>
</dbReference>
<dbReference type="Pfam" id="PF25967">
    <property type="entry name" value="RND-MFP_C"/>
    <property type="match status" value="1"/>
</dbReference>
<dbReference type="GO" id="GO:0046677">
    <property type="term" value="P:response to antibiotic"/>
    <property type="evidence" value="ECO:0007669"/>
    <property type="project" value="TreeGrafter"/>
</dbReference>
<evidence type="ECO:0000259" key="6">
    <source>
        <dbReference type="Pfam" id="PF25944"/>
    </source>
</evidence>
<keyword evidence="3" id="KW-0175">Coiled coil</keyword>
<dbReference type="NCBIfam" id="TIGR01730">
    <property type="entry name" value="RND_mfp"/>
    <property type="match status" value="1"/>
</dbReference>
<dbReference type="OrthoDB" id="9800613at2"/>
<dbReference type="PANTHER" id="PTHR30158">
    <property type="entry name" value="ACRA/E-RELATED COMPONENT OF DRUG EFFLUX TRANSPORTER"/>
    <property type="match status" value="1"/>
</dbReference>
<dbReference type="Gene3D" id="2.40.50.100">
    <property type="match status" value="1"/>
</dbReference>
<evidence type="ECO:0000256" key="3">
    <source>
        <dbReference type="SAM" id="Coils"/>
    </source>
</evidence>
<dbReference type="GO" id="GO:0022857">
    <property type="term" value="F:transmembrane transporter activity"/>
    <property type="evidence" value="ECO:0007669"/>
    <property type="project" value="InterPro"/>
</dbReference>
<dbReference type="Proteomes" id="UP000321230">
    <property type="component" value="Unassembled WGS sequence"/>
</dbReference>
<feature type="domain" description="Multidrug resistance protein MdtA-like C-terminal permuted SH3" evidence="7">
    <location>
        <begin position="322"/>
        <end position="384"/>
    </location>
</feature>
<evidence type="ECO:0000256" key="1">
    <source>
        <dbReference type="ARBA" id="ARBA00004196"/>
    </source>
</evidence>
<evidence type="ECO:0000259" key="5">
    <source>
        <dbReference type="Pfam" id="PF25917"/>
    </source>
</evidence>
<accession>A0A511B2L3</accession>
<keyword evidence="9" id="KW-1185">Reference proteome</keyword>
<feature type="domain" description="Multidrug resistance protein MdtA-like barrel-sandwich hybrid" evidence="5">
    <location>
        <begin position="81"/>
        <end position="224"/>
    </location>
</feature>
<dbReference type="Pfam" id="PF25876">
    <property type="entry name" value="HH_MFP_RND"/>
    <property type="match status" value="1"/>
</dbReference>
<evidence type="ECO:0000259" key="4">
    <source>
        <dbReference type="Pfam" id="PF25876"/>
    </source>
</evidence>
<dbReference type="PANTHER" id="PTHR30158:SF3">
    <property type="entry name" value="MULTIDRUG EFFLUX PUMP SUBUNIT ACRA-RELATED"/>
    <property type="match status" value="1"/>
</dbReference>
<comment type="subcellular location">
    <subcellularLocation>
        <location evidence="1">Cell envelope</location>
    </subcellularLocation>
</comment>
<dbReference type="EMBL" id="BJUZ01000004">
    <property type="protein sequence ID" value="GEK94648.1"/>
    <property type="molecule type" value="Genomic_DNA"/>
</dbReference>
<dbReference type="InterPro" id="IPR058625">
    <property type="entry name" value="MdtA-like_BSH"/>
</dbReference>
<comment type="caution">
    <text evidence="8">The sequence shown here is derived from an EMBL/GenBank/DDBJ whole genome shotgun (WGS) entry which is preliminary data.</text>
</comment>
<dbReference type="SUPFAM" id="SSF111369">
    <property type="entry name" value="HlyD-like secretion proteins"/>
    <property type="match status" value="1"/>
</dbReference>
<evidence type="ECO:0000256" key="2">
    <source>
        <dbReference type="ARBA" id="ARBA00009477"/>
    </source>
</evidence>
<reference evidence="8 9" key="1">
    <citation type="submission" date="2019-07" db="EMBL/GenBank/DDBJ databases">
        <title>Whole genome shotgun sequence of Gluconobacter wancherniae NBRC 103581.</title>
        <authorList>
            <person name="Hosoyama A."/>
            <person name="Uohara A."/>
            <person name="Ohji S."/>
            <person name="Ichikawa N."/>
        </authorList>
    </citation>
    <scope>NUCLEOTIDE SEQUENCE [LARGE SCALE GENOMIC DNA]</scope>
    <source>
        <strain evidence="8 9">NBRC 103581</strain>
    </source>
</reference>
<dbReference type="FunFam" id="2.40.420.20:FF:000001">
    <property type="entry name" value="Efflux RND transporter periplasmic adaptor subunit"/>
    <property type="match status" value="1"/>
</dbReference>
<dbReference type="GO" id="GO:0005886">
    <property type="term" value="C:plasma membrane"/>
    <property type="evidence" value="ECO:0007669"/>
    <property type="project" value="UniProtKB-SubCell"/>
</dbReference>
<feature type="domain" description="Multidrug resistance protein MdtA-like beta-barrel" evidence="6">
    <location>
        <begin position="228"/>
        <end position="318"/>
    </location>
</feature>
<evidence type="ECO:0000313" key="8">
    <source>
        <dbReference type="EMBL" id="GEK94648.1"/>
    </source>
</evidence>
<dbReference type="RefSeq" id="WP_146798390.1">
    <property type="nucleotide sequence ID" value="NZ_BARC01000001.1"/>
</dbReference>
<dbReference type="Gene3D" id="1.10.287.470">
    <property type="entry name" value="Helix hairpin bin"/>
    <property type="match status" value="1"/>
</dbReference>
<dbReference type="InterPro" id="IPR058626">
    <property type="entry name" value="MdtA-like_b-barrel"/>
</dbReference>
<dbReference type="InterPro" id="IPR058624">
    <property type="entry name" value="MdtA-like_HH"/>
</dbReference>
<name>A0A511B2L3_9PROT</name>
<sequence>MPSFEKMFQTPAQPVFSGTKSRFRLTSALVPVVLAPALLVGGCQKKQAPSAPMPQGVEVLTLHKQAVTLETSLPGRTSPYEQAQIRPQVSGVIVSRDFQQGADVKAGQQLFQIFSAPYQAAYDQAHASLLNAQAAATRAEGQLRRYRPLAAAHAVSSQDYDNTLATAKQAEAQVEQAKANLESAAVNLNYTHVRAPIDGRIGRTLYTQGTLLTAGQTQPIAVVTRLDPVYVDVNLAATDMLRLKRELASGQIERQGDDAAAVGLTLEDESSFPAKGKLELSEVTVDPATGTLVMRAVFPNPDHLLLSGMFVHAHIREGLDPNALLVPQVAVQRDSKGSPYVMVVDGENKVQMRTIKTSRTIKDSWLVTDGVKEGDRIVVSGLQKIRPGVKVAPQESSSGSAGKAE</sequence>
<protein>
    <submittedName>
        <fullName evidence="8">Multidrug resistance protein MexA</fullName>
    </submittedName>
</protein>
<feature type="domain" description="Multidrug resistance protein MdtA-like alpha-helical hairpin" evidence="4">
    <location>
        <begin position="122"/>
        <end position="191"/>
    </location>
</feature>
<dbReference type="Gene3D" id="2.40.30.170">
    <property type="match status" value="1"/>
</dbReference>
<dbReference type="AlphaFoldDB" id="A0A511B2L3"/>
<dbReference type="Pfam" id="PF25944">
    <property type="entry name" value="Beta-barrel_RND"/>
    <property type="match status" value="1"/>
</dbReference>
<feature type="coiled-coil region" evidence="3">
    <location>
        <begin position="160"/>
        <end position="187"/>
    </location>
</feature>
<evidence type="ECO:0000313" key="9">
    <source>
        <dbReference type="Proteomes" id="UP000321230"/>
    </source>
</evidence>